<dbReference type="HOGENOM" id="CLU_332333_0_0_1"/>
<organism evidence="2 3">
    <name type="scientific">Ordospora colligata OC4</name>
    <dbReference type="NCBI Taxonomy" id="1354746"/>
    <lineage>
        <taxon>Eukaryota</taxon>
        <taxon>Fungi</taxon>
        <taxon>Fungi incertae sedis</taxon>
        <taxon>Microsporidia</taxon>
        <taxon>Ordosporidae</taxon>
        <taxon>Ordospora</taxon>
    </lineage>
</organism>
<dbReference type="SUPFAM" id="SSF48371">
    <property type="entry name" value="ARM repeat"/>
    <property type="match status" value="1"/>
</dbReference>
<comment type="caution">
    <text evidence="2">The sequence shown here is derived from an EMBL/GenBank/DDBJ whole genome shotgun (WGS) entry which is preliminary data.</text>
</comment>
<dbReference type="InterPro" id="IPR019442">
    <property type="entry name" value="THADA/TRM732_DUF2428"/>
</dbReference>
<accession>A0A0B2UD28</accession>
<dbReference type="VEuPathDB" id="MicrosporidiaDB:M896_110040"/>
<dbReference type="EMBL" id="JOKQ01000011">
    <property type="protein sequence ID" value="KHN68976.1"/>
    <property type="molecule type" value="Genomic_DNA"/>
</dbReference>
<gene>
    <name evidence="2" type="ORF">M896_110040</name>
</gene>
<dbReference type="GeneID" id="26262475"/>
<name>A0A0B2UD28_9MICR</name>
<dbReference type="OrthoDB" id="73997at2759"/>
<proteinExistence type="predicted"/>
<evidence type="ECO:0000313" key="3">
    <source>
        <dbReference type="Proteomes" id="UP000031056"/>
    </source>
</evidence>
<dbReference type="InterPro" id="IPR016024">
    <property type="entry name" value="ARM-type_fold"/>
</dbReference>
<dbReference type="AlphaFoldDB" id="A0A0B2UD28"/>
<dbReference type="Gene3D" id="1.25.10.10">
    <property type="entry name" value="Leucine-rich Repeat Variant"/>
    <property type="match status" value="1"/>
</dbReference>
<sequence length="869" mass="100548">MVIDRCSKDVFDVALDLNRLGLASIDCISLLCVDYGQAISFVSSDGSIVKSGHVWLYEEHNVFLKLKLCLVQMCLKSDAEEAIRYVLSIDVGSDRDNLLGMFSIIHRLVTKHGICNRDIICRCRCYFSLNYLKSIIIKILTECSKSRLEYIIEEFGKEKTLDMCIIDPASLSTNSDESWAMVKRLFSCIDDESFKKAKKILREMDTTFFSCFPEEFSETGYRHLRELFAGVDEARASKILAKISCLSPVVLFLPMQVNNVERFFVYKNLEVRIESLRHICTVKSMRTFLEANQFIENRNAIKQASRYFEMFVMRECRETEDMQLLYSDVIMPMIVSCNSSRRLFGMHLTDILVKKKYVRLQNHSNLLFDQDYEIRMIARKHYKCMLINSQEMIRAIKSYQYHDLYGCVDYIKCMEDTNACDRIMDEMRAVFDGYMIDFISNSKPMLEYPIHGLINLLSYSTKHDIMKNIDLVYERCFEKLSNAVDENESEDLVAYWRNMKECCHYYCSVALRSDKKHSMQRIIGTLLNINHLGILLLAADHLNAIFEAIQLERCEILEIVEAVVDRIRECKVVFRKSGGIALVIESIAKHYPEVAECVFRTVFEQMESRDENIKVHCLNVISRAIGSSYNILQSVYGVNELFKLALNCICSETWRIRSMGMEAFASLVKKVFGKSGHVDDCFLTHSGLRMLLYGYICQQDAKNVLLVAIFHIYARIKVLNADEIDSIKRFHSKGGLLGLQSRVITEGIECKIPKITKYRMKFPECLPYEDIISRTLILLDSENEEEYEMAVLYARDWFKLPMCSSEYLKHCIANEAISTGYVESTTEKLRKYSTNVVISSSRFFTDSASNEKFDLNHSLSLLRKPSLEL</sequence>
<dbReference type="InParanoid" id="A0A0B2UD28"/>
<dbReference type="InterPro" id="IPR011989">
    <property type="entry name" value="ARM-like"/>
</dbReference>
<reference evidence="2 3" key="1">
    <citation type="journal article" date="2014" name="MBio">
        <title>The Ordospora colligata genome; evolution of extreme reduction in microsporidia and host-to-parasite horizontal gene transfer.</title>
        <authorList>
            <person name="Pombert J.-F."/>
            <person name="Haag K.L."/>
            <person name="Beidas S."/>
            <person name="Ebert D."/>
            <person name="Keeling P.J."/>
        </authorList>
    </citation>
    <scope>NUCLEOTIDE SEQUENCE [LARGE SCALE GENOMIC DNA]</scope>
    <source>
        <strain evidence="2 3">OC4</strain>
    </source>
</reference>
<dbReference type="RefSeq" id="XP_014563018.1">
    <property type="nucleotide sequence ID" value="XM_014707532.1"/>
</dbReference>
<evidence type="ECO:0000313" key="2">
    <source>
        <dbReference type="EMBL" id="KHN68976.1"/>
    </source>
</evidence>
<protein>
    <recommendedName>
        <fullName evidence="1">DUF2428 domain-containing protein</fullName>
    </recommendedName>
</protein>
<feature type="domain" description="DUF2428" evidence="1">
    <location>
        <begin position="483"/>
        <end position="654"/>
    </location>
</feature>
<dbReference type="Proteomes" id="UP000031056">
    <property type="component" value="Unassembled WGS sequence"/>
</dbReference>
<evidence type="ECO:0000259" key="1">
    <source>
        <dbReference type="Pfam" id="PF10350"/>
    </source>
</evidence>
<dbReference type="Pfam" id="PF10350">
    <property type="entry name" value="DUF2428"/>
    <property type="match status" value="1"/>
</dbReference>
<keyword evidence="3" id="KW-1185">Reference proteome</keyword>